<proteinExistence type="predicted"/>
<dbReference type="EC" id="2.1.1.72" evidence="1"/>
<keyword evidence="5" id="KW-0680">Restriction system</keyword>
<dbReference type="Proteomes" id="UP001214250">
    <property type="component" value="Chromosome 2"/>
</dbReference>
<dbReference type="SUPFAM" id="SSF53335">
    <property type="entry name" value="S-adenosyl-L-methionine-dependent methyltransferases"/>
    <property type="match status" value="1"/>
</dbReference>
<dbReference type="PRINTS" id="PR00507">
    <property type="entry name" value="N12N6MTFRASE"/>
</dbReference>
<dbReference type="InterPro" id="IPR029063">
    <property type="entry name" value="SAM-dependent_MTases_sf"/>
</dbReference>
<evidence type="ECO:0000256" key="5">
    <source>
        <dbReference type="ARBA" id="ARBA00022747"/>
    </source>
</evidence>
<dbReference type="GO" id="GO:0008168">
    <property type="term" value="F:methyltransferase activity"/>
    <property type="evidence" value="ECO:0007669"/>
    <property type="project" value="UniProtKB-KW"/>
</dbReference>
<dbReference type="CDD" id="cd02440">
    <property type="entry name" value="AdoMet_MTases"/>
    <property type="match status" value="1"/>
</dbReference>
<sequence>MPSSSIPQGHKGLTERKATGAHYTPPQLARFMAEQVFKYWKGKDKNSLVTILDPAVGDGQLIKSLLDVLLENGYENIRVRLYDTDAEAIKHCRRSLENCYPMVSFVFYQKDFLEDLLNKERIIKHDLIISNPPYVRPQAMGADVSQRIAKEFKLSGSLDLAHAFIVAGEMSLKKGGKSAFVVSNRLMSTKGSWAIREYIKTKICLDHMWDFGDSRLFEAAVLPLVFVGSVGKQKKACPLTSIYTDTSISPKEAVVGDLFDYLHEDQCVSVGERQYRITQGELLFGEKVNDIWTQKTAQGEQWLAQVDRFTFCRFADINKISVGIKSTADKVFIKQDWLGMPKDERPEMLKPLITHYEAAQYRPKRDASALVLYTHEIREGQKRVIELETYPKTKAFLEKHSEVLKARKYLQESKTRRWYELWVAHDPGKWKYPKIVFRDISVKPLFWLDTSGAVVNGDCYWLSSQGLENLDLIYLALAVANSPFIEKYYDAKFNNKLYSGRRRFISQYVKKFPLPDPQSECGQAIIALVKNTYESGDFDDQRKKEINSLVNQAFGLEKE</sequence>
<organism evidence="10 11">
    <name type="scientific">Lentisphaera profundi</name>
    <dbReference type="NCBI Taxonomy" id="1658616"/>
    <lineage>
        <taxon>Bacteria</taxon>
        <taxon>Pseudomonadati</taxon>
        <taxon>Lentisphaerota</taxon>
        <taxon>Lentisphaeria</taxon>
        <taxon>Lentisphaerales</taxon>
        <taxon>Lentisphaeraceae</taxon>
        <taxon>Lentisphaera</taxon>
    </lineage>
</organism>
<evidence type="ECO:0000256" key="1">
    <source>
        <dbReference type="ARBA" id="ARBA00011900"/>
    </source>
</evidence>
<dbReference type="InterPro" id="IPR025931">
    <property type="entry name" value="TaqI_C"/>
</dbReference>
<dbReference type="PROSITE" id="PS00092">
    <property type="entry name" value="N6_MTASE"/>
    <property type="match status" value="1"/>
</dbReference>
<feature type="domain" description="Type II methyltransferase M.TaqI-like" evidence="8">
    <location>
        <begin position="120"/>
        <end position="217"/>
    </location>
</feature>
<keyword evidence="6" id="KW-0238">DNA-binding</keyword>
<comment type="catalytic activity">
    <reaction evidence="7">
        <text>a 2'-deoxyadenosine in DNA + S-adenosyl-L-methionine = an N(6)-methyl-2'-deoxyadenosine in DNA + S-adenosyl-L-homocysteine + H(+)</text>
        <dbReference type="Rhea" id="RHEA:15197"/>
        <dbReference type="Rhea" id="RHEA-COMP:12418"/>
        <dbReference type="Rhea" id="RHEA-COMP:12419"/>
        <dbReference type="ChEBI" id="CHEBI:15378"/>
        <dbReference type="ChEBI" id="CHEBI:57856"/>
        <dbReference type="ChEBI" id="CHEBI:59789"/>
        <dbReference type="ChEBI" id="CHEBI:90615"/>
        <dbReference type="ChEBI" id="CHEBI:90616"/>
        <dbReference type="EC" id="2.1.1.72"/>
    </reaction>
</comment>
<evidence type="ECO:0000256" key="3">
    <source>
        <dbReference type="ARBA" id="ARBA00022679"/>
    </source>
</evidence>
<evidence type="ECO:0000256" key="2">
    <source>
        <dbReference type="ARBA" id="ARBA00022603"/>
    </source>
</evidence>
<protein>
    <recommendedName>
        <fullName evidence="1">site-specific DNA-methyltransferase (adenine-specific)</fullName>
        <ecNumber evidence="1">2.1.1.72</ecNumber>
    </recommendedName>
</protein>
<evidence type="ECO:0000259" key="8">
    <source>
        <dbReference type="Pfam" id="PF07669"/>
    </source>
</evidence>
<dbReference type="Gene3D" id="3.40.50.150">
    <property type="entry name" value="Vaccinia Virus protein VP39"/>
    <property type="match status" value="1"/>
</dbReference>
<keyword evidence="2 10" id="KW-0489">Methyltransferase</keyword>
<dbReference type="Pfam" id="PF12950">
    <property type="entry name" value="TaqI_C"/>
    <property type="match status" value="1"/>
</dbReference>
<reference evidence="10 11" key="1">
    <citation type="submission" date="2023-02" db="EMBL/GenBank/DDBJ databases">
        <title>Genome sequence of Lentisphaera profundi SAORIC-696.</title>
        <authorList>
            <person name="Kim e."/>
            <person name="Cho J.-C."/>
            <person name="Choi A."/>
            <person name="Kang I."/>
        </authorList>
    </citation>
    <scope>NUCLEOTIDE SEQUENCE [LARGE SCALE GENOMIC DNA]</scope>
    <source>
        <strain evidence="10 11">SAORIC-696</strain>
    </source>
</reference>
<accession>A0ABY7VWT9</accession>
<keyword evidence="4" id="KW-0949">S-adenosyl-L-methionine</keyword>
<evidence type="ECO:0000259" key="9">
    <source>
        <dbReference type="Pfam" id="PF12950"/>
    </source>
</evidence>
<evidence type="ECO:0000313" key="11">
    <source>
        <dbReference type="Proteomes" id="UP001214250"/>
    </source>
</evidence>
<keyword evidence="11" id="KW-1185">Reference proteome</keyword>
<dbReference type="PANTHER" id="PTHR33841">
    <property type="entry name" value="DNA METHYLTRANSFERASE YEEA-RELATED"/>
    <property type="match status" value="1"/>
</dbReference>
<evidence type="ECO:0000256" key="4">
    <source>
        <dbReference type="ARBA" id="ARBA00022691"/>
    </source>
</evidence>
<dbReference type="GO" id="GO:0032259">
    <property type="term" value="P:methylation"/>
    <property type="evidence" value="ECO:0007669"/>
    <property type="project" value="UniProtKB-KW"/>
</dbReference>
<dbReference type="EMBL" id="CP117812">
    <property type="protein sequence ID" value="WDE97660.1"/>
    <property type="molecule type" value="Genomic_DNA"/>
</dbReference>
<dbReference type="Pfam" id="PF07669">
    <property type="entry name" value="Eco57I"/>
    <property type="match status" value="1"/>
</dbReference>
<feature type="domain" description="TaqI-like C-terminal specificity" evidence="9">
    <location>
        <begin position="408"/>
        <end position="514"/>
    </location>
</feature>
<gene>
    <name evidence="10" type="ORF">PQO03_17685</name>
</gene>
<evidence type="ECO:0000313" key="10">
    <source>
        <dbReference type="EMBL" id="WDE97660.1"/>
    </source>
</evidence>
<dbReference type="InterPro" id="IPR050953">
    <property type="entry name" value="N4_N6_ade-DNA_methylase"/>
</dbReference>
<evidence type="ECO:0000256" key="7">
    <source>
        <dbReference type="ARBA" id="ARBA00047942"/>
    </source>
</evidence>
<dbReference type="InterPro" id="IPR002052">
    <property type="entry name" value="DNA_methylase_N6_adenine_CS"/>
</dbReference>
<keyword evidence="3" id="KW-0808">Transferase</keyword>
<name>A0ABY7VWT9_9BACT</name>
<dbReference type="PANTHER" id="PTHR33841:SF1">
    <property type="entry name" value="DNA METHYLTRANSFERASE A"/>
    <property type="match status" value="1"/>
</dbReference>
<dbReference type="InterPro" id="IPR011639">
    <property type="entry name" value="MethylTrfase_TaqI-like_dom"/>
</dbReference>
<evidence type="ECO:0000256" key="6">
    <source>
        <dbReference type="ARBA" id="ARBA00023125"/>
    </source>
</evidence>
<dbReference type="RefSeq" id="WP_274152180.1">
    <property type="nucleotide sequence ID" value="NZ_CP117812.1"/>
</dbReference>